<dbReference type="EMBL" id="AZHX01000819">
    <property type="protein sequence ID" value="ETX05965.1"/>
    <property type="molecule type" value="Genomic_DNA"/>
</dbReference>
<organism evidence="2 3">
    <name type="scientific">Candidatus Entotheonella gemina</name>
    <dbReference type="NCBI Taxonomy" id="1429439"/>
    <lineage>
        <taxon>Bacteria</taxon>
        <taxon>Pseudomonadati</taxon>
        <taxon>Nitrospinota/Tectimicrobiota group</taxon>
        <taxon>Candidatus Tectimicrobiota</taxon>
        <taxon>Candidatus Entotheonellia</taxon>
        <taxon>Candidatus Entotheonellales</taxon>
        <taxon>Candidatus Entotheonellaceae</taxon>
        <taxon>Candidatus Entotheonella</taxon>
    </lineage>
</organism>
<protein>
    <recommendedName>
        <fullName evidence="1">N-acetyltransferase domain-containing protein</fullName>
    </recommendedName>
</protein>
<dbReference type="SUPFAM" id="SSF55729">
    <property type="entry name" value="Acyl-CoA N-acyltransferases (Nat)"/>
    <property type="match status" value="1"/>
</dbReference>
<gene>
    <name evidence="2" type="ORF">ETSY2_19915</name>
</gene>
<dbReference type="HOGENOM" id="CLU_128690_0_0_7"/>
<reference evidence="2 3" key="1">
    <citation type="journal article" date="2014" name="Nature">
        <title>An environmental bacterial taxon with a large and distinct metabolic repertoire.</title>
        <authorList>
            <person name="Wilson M.C."/>
            <person name="Mori T."/>
            <person name="Ruckert C."/>
            <person name="Uria A.R."/>
            <person name="Helf M.J."/>
            <person name="Takada K."/>
            <person name="Gernert C."/>
            <person name="Steffens U.A."/>
            <person name="Heycke N."/>
            <person name="Schmitt S."/>
            <person name="Rinke C."/>
            <person name="Helfrich E.J."/>
            <person name="Brachmann A.O."/>
            <person name="Gurgui C."/>
            <person name="Wakimoto T."/>
            <person name="Kracht M."/>
            <person name="Crusemann M."/>
            <person name="Hentschel U."/>
            <person name="Abe I."/>
            <person name="Matsunaga S."/>
            <person name="Kalinowski J."/>
            <person name="Takeyama H."/>
            <person name="Piel J."/>
        </authorList>
    </citation>
    <scope>NUCLEOTIDE SEQUENCE [LARGE SCALE GENOMIC DNA]</scope>
    <source>
        <strain evidence="3">TSY2</strain>
    </source>
</reference>
<dbReference type="Pfam" id="PF13302">
    <property type="entry name" value="Acetyltransf_3"/>
    <property type="match status" value="1"/>
</dbReference>
<accession>W4M6Y4</accession>
<proteinExistence type="predicted"/>
<sequence length="166" mass="18500">MNEWHAISSRDWPQQDLAYAVATMLTEPVTRSLPVSWQGSYTVERAREWIEERDREGTTLVVVDKSTKQAVGLMILFETDAEDGGDGIEVRLGYLLSESAWGQGFASKLVRGFVGWCRGQTSIASIAGGVAQDNLASKRVLEKNGFRLVQSEGEVVQDDQFFRLQL</sequence>
<dbReference type="GO" id="GO:0016747">
    <property type="term" value="F:acyltransferase activity, transferring groups other than amino-acyl groups"/>
    <property type="evidence" value="ECO:0007669"/>
    <property type="project" value="InterPro"/>
</dbReference>
<feature type="domain" description="N-acetyltransferase" evidence="1">
    <location>
        <begin position="17"/>
        <end position="166"/>
    </location>
</feature>
<dbReference type="PANTHER" id="PTHR43328">
    <property type="entry name" value="ACETYLTRANSFERASE-RELATED"/>
    <property type="match status" value="1"/>
</dbReference>
<evidence type="ECO:0000259" key="1">
    <source>
        <dbReference type="PROSITE" id="PS51186"/>
    </source>
</evidence>
<dbReference type="InterPro" id="IPR016181">
    <property type="entry name" value="Acyl_CoA_acyltransferase"/>
</dbReference>
<comment type="caution">
    <text evidence="2">The sequence shown here is derived from an EMBL/GenBank/DDBJ whole genome shotgun (WGS) entry which is preliminary data.</text>
</comment>
<evidence type="ECO:0000313" key="2">
    <source>
        <dbReference type="EMBL" id="ETX05965.1"/>
    </source>
</evidence>
<dbReference type="Gene3D" id="3.40.630.30">
    <property type="match status" value="1"/>
</dbReference>
<dbReference type="PANTHER" id="PTHR43328:SF1">
    <property type="entry name" value="N-ACETYLTRANSFERASE DOMAIN-CONTAINING PROTEIN"/>
    <property type="match status" value="1"/>
</dbReference>
<dbReference type="PROSITE" id="PS51186">
    <property type="entry name" value="GNAT"/>
    <property type="match status" value="1"/>
</dbReference>
<keyword evidence="3" id="KW-1185">Reference proteome</keyword>
<dbReference type="AlphaFoldDB" id="W4M6Y4"/>
<name>W4M6Y4_9BACT</name>
<dbReference type="InterPro" id="IPR000182">
    <property type="entry name" value="GNAT_dom"/>
</dbReference>
<dbReference type="Proteomes" id="UP000019140">
    <property type="component" value="Unassembled WGS sequence"/>
</dbReference>
<evidence type="ECO:0000313" key="3">
    <source>
        <dbReference type="Proteomes" id="UP000019140"/>
    </source>
</evidence>